<evidence type="ECO:0000256" key="8">
    <source>
        <dbReference type="RuleBase" id="RU004447"/>
    </source>
</evidence>
<feature type="signal peptide" evidence="9">
    <location>
        <begin position="1"/>
        <end position="18"/>
    </location>
</feature>
<dbReference type="Pfam" id="PF05193">
    <property type="entry name" value="Peptidase_M16_C"/>
    <property type="match status" value="2"/>
</dbReference>
<dbReference type="InterPro" id="IPR007863">
    <property type="entry name" value="Peptidase_M16_C"/>
</dbReference>
<dbReference type="Gene3D" id="3.30.830.10">
    <property type="entry name" value="Metalloenzyme, LuxS/M16 peptidase-like"/>
    <property type="match status" value="4"/>
</dbReference>
<comment type="cofactor">
    <cofactor evidence="1">
        <name>Zn(2+)</name>
        <dbReference type="ChEBI" id="CHEBI:29105"/>
    </cofactor>
</comment>
<reference evidence="12 13" key="1">
    <citation type="submission" date="2024-09" db="EMBL/GenBank/DDBJ databases">
        <authorList>
            <person name="Sun Q."/>
            <person name="Mori K."/>
        </authorList>
    </citation>
    <scope>NUCLEOTIDE SEQUENCE [LARGE SCALE GENOMIC DNA]</scope>
    <source>
        <strain evidence="12 13">CECT 8300</strain>
    </source>
</reference>
<keyword evidence="13" id="KW-1185">Reference proteome</keyword>
<dbReference type="PANTHER" id="PTHR43690">
    <property type="entry name" value="NARDILYSIN"/>
    <property type="match status" value="1"/>
</dbReference>
<keyword evidence="3" id="KW-0645">Protease</keyword>
<dbReference type="InterPro" id="IPR011249">
    <property type="entry name" value="Metalloenz_LuxS/M16"/>
</dbReference>
<dbReference type="EMBL" id="JBHMFA010000015">
    <property type="protein sequence ID" value="MFB9106172.1"/>
    <property type="molecule type" value="Genomic_DNA"/>
</dbReference>
<name>A0ABV5H2P6_9FLAO</name>
<evidence type="ECO:0000256" key="4">
    <source>
        <dbReference type="ARBA" id="ARBA00022723"/>
    </source>
</evidence>
<dbReference type="Proteomes" id="UP001589590">
    <property type="component" value="Unassembled WGS sequence"/>
</dbReference>
<dbReference type="PANTHER" id="PTHR43690:SF17">
    <property type="entry name" value="PROTEIN YHJJ"/>
    <property type="match status" value="1"/>
</dbReference>
<evidence type="ECO:0000256" key="2">
    <source>
        <dbReference type="ARBA" id="ARBA00007261"/>
    </source>
</evidence>
<sequence length="933" mass="105943">MRKITILFAFLFSISLLAQNINFNDPLPENTRVKKGVLPNGLTYYIYNTDVVKDAASYYIIQNVGSVLENEDQQGLAHFLEHMAFNGTKNFPDKGITDKLEKHGASFGRDINAYTMFEETVYNMNNIPATPDLIDTCLLVLHDWANFLSLKEEEIDLERGVIKEEWRTRQNGFMRVYEQKMPVLFNNSIYTKRMPIGKMDVVDNFKYKALRDFYHDWYRTDLQAIAIIGDVNVEDIEAKVKTLFSPIPAVENPRERFVITIPENDELMFSSAMDVEVKSTSIDFGIRHAKNLKKKTVADLKSDLLRSITVTMLAIRLGELNDHQDSPLLRASLSFSDISRSTNTFKLLISPKVNQQQAAFEMVLKEVNRAVKFGFTQGEMDRAITRYINSYENQIVKIENTSHRTIEGMIQKNYLENARMRDIEKEYDIAKQIFNTLTLEEAHLKLKSLYTTKNRFVTATAVKGEENITEEEALQIISAAENDKTLTAYEDAFSGKTLLGDMKINKGKIVSEEENKATGSTTFVLSNGIKVHYKFANNPKNDVTLNAISYGGLSLIDDADLASASHMNSLVTGSGLGDYSRNDLSKVLAGKTVRANSSISNLTESVSGASSTKDVATMLQMVHLKFVKPRFDKEVFDVLIANSNNQLVRRSNSLSQKIKDSMLVTFYGSNNPKKPLFNKEYIESISFETIQEVYKERFKDASDFEFFIVGDVSKEQLKPLLESYIASLPTKKQTEMYKDNSTEWLSKTIKKDLFFKMENPKTTVSIIYKNDVEYTLKNALVMRAFGDILQLRYMETLREQEGGTYGTSTSAGLSKRPQEKGSLEVRFDCNPEKADKLIGMVYDELSKVAAGEINTTDFDKTITNFLKEREQAKGYNQYDMNVLTNFYREGYDMNDPANFEDLVKSISVNDIVEMAKKLIDGGDKAEVIIKALD</sequence>
<evidence type="ECO:0000313" key="12">
    <source>
        <dbReference type="EMBL" id="MFB9106172.1"/>
    </source>
</evidence>
<feature type="chain" id="PRO_5046555017" evidence="9">
    <location>
        <begin position="19"/>
        <end position="933"/>
    </location>
</feature>
<evidence type="ECO:0000259" key="11">
    <source>
        <dbReference type="Pfam" id="PF05193"/>
    </source>
</evidence>
<evidence type="ECO:0000256" key="9">
    <source>
        <dbReference type="SAM" id="SignalP"/>
    </source>
</evidence>
<keyword evidence="9" id="KW-0732">Signal</keyword>
<dbReference type="InterPro" id="IPR011765">
    <property type="entry name" value="Pept_M16_N"/>
</dbReference>
<accession>A0ABV5H2P6</accession>
<gene>
    <name evidence="12" type="ORF">ACFFU1_14810</name>
</gene>
<feature type="domain" description="Peptidase M16 N-terminal" evidence="10">
    <location>
        <begin position="52"/>
        <end position="167"/>
    </location>
</feature>
<keyword evidence="6" id="KW-0862">Zinc</keyword>
<dbReference type="InterPro" id="IPR001431">
    <property type="entry name" value="Pept_M16_Zn_BS"/>
</dbReference>
<evidence type="ECO:0000256" key="1">
    <source>
        <dbReference type="ARBA" id="ARBA00001947"/>
    </source>
</evidence>
<feature type="domain" description="Peptidase M16 C-terminal" evidence="11">
    <location>
        <begin position="205"/>
        <end position="386"/>
    </location>
</feature>
<evidence type="ECO:0000256" key="6">
    <source>
        <dbReference type="ARBA" id="ARBA00022833"/>
    </source>
</evidence>
<comment type="similarity">
    <text evidence="2 8">Belongs to the peptidase M16 family.</text>
</comment>
<evidence type="ECO:0000259" key="10">
    <source>
        <dbReference type="Pfam" id="PF00675"/>
    </source>
</evidence>
<evidence type="ECO:0000256" key="5">
    <source>
        <dbReference type="ARBA" id="ARBA00022801"/>
    </source>
</evidence>
<organism evidence="12 13">
    <name type="scientific">Algibacter miyuki</name>
    <dbReference type="NCBI Taxonomy" id="1306933"/>
    <lineage>
        <taxon>Bacteria</taxon>
        <taxon>Pseudomonadati</taxon>
        <taxon>Bacteroidota</taxon>
        <taxon>Flavobacteriia</taxon>
        <taxon>Flavobacteriales</taxon>
        <taxon>Flavobacteriaceae</taxon>
        <taxon>Algibacter</taxon>
    </lineage>
</organism>
<protein>
    <submittedName>
        <fullName evidence="12">M16 family metallopeptidase</fullName>
    </submittedName>
</protein>
<evidence type="ECO:0000313" key="13">
    <source>
        <dbReference type="Proteomes" id="UP001589590"/>
    </source>
</evidence>
<keyword evidence="4" id="KW-0479">Metal-binding</keyword>
<dbReference type="PROSITE" id="PS00143">
    <property type="entry name" value="INSULINASE"/>
    <property type="match status" value="1"/>
</dbReference>
<evidence type="ECO:0000256" key="3">
    <source>
        <dbReference type="ARBA" id="ARBA00022670"/>
    </source>
</evidence>
<evidence type="ECO:0000256" key="7">
    <source>
        <dbReference type="ARBA" id="ARBA00023049"/>
    </source>
</evidence>
<keyword evidence="5" id="KW-0378">Hydrolase</keyword>
<comment type="caution">
    <text evidence="12">The sequence shown here is derived from an EMBL/GenBank/DDBJ whole genome shotgun (WGS) entry which is preliminary data.</text>
</comment>
<dbReference type="RefSeq" id="WP_290267685.1">
    <property type="nucleotide sequence ID" value="NZ_JAUFQP010000001.1"/>
</dbReference>
<keyword evidence="7" id="KW-0482">Metalloprotease</keyword>
<dbReference type="InterPro" id="IPR050626">
    <property type="entry name" value="Peptidase_M16"/>
</dbReference>
<proteinExistence type="inferred from homology"/>
<dbReference type="SUPFAM" id="SSF63411">
    <property type="entry name" value="LuxS/MPP-like metallohydrolase"/>
    <property type="match status" value="4"/>
</dbReference>
<dbReference type="Pfam" id="PF00675">
    <property type="entry name" value="Peptidase_M16"/>
    <property type="match status" value="1"/>
</dbReference>
<feature type="domain" description="Peptidase M16 C-terminal" evidence="11">
    <location>
        <begin position="684"/>
        <end position="864"/>
    </location>
</feature>